<sequence length="323" mass="37375">MSEDTRTILKKLMRDALDEKDRQRLLCDPKVEERMRSQWDEAADRVNPVVGNRMWERIIARTMATNGVRKLWVYKITAIAASILLLLGVGSVVYWSHTKEDQYIYVMASGVRCIESVSLSDGTTVRMGPNSQLIYPKSFDGKTRDVELKGQAFFDVAKDRERPFTVHTKNMDVTALGTAFEVFNYDSESKLETILLNGKVKIGLGGPNVKNRREVILNPNEMLVFDKQANTVRVKTVNAEEYSGWRNGVLSFENERLSMILTRLEPWFGRKIKCPKEIAEKYRFTFKVRDESLERILFMLSNTSPIKYREKDNEYELYIKGDK</sequence>
<dbReference type="EMBL" id="CP051672">
    <property type="protein sequence ID" value="QJE28253.1"/>
    <property type="molecule type" value="Genomic_DNA"/>
</dbReference>
<feature type="transmembrane region" description="Helical" evidence="1">
    <location>
        <begin position="71"/>
        <end position="95"/>
    </location>
</feature>
<reference evidence="13 14" key="1">
    <citation type="submission" date="2015-09" db="EMBL/GenBank/DDBJ databases">
        <authorList>
            <consortium name="Pathogen Informatics"/>
        </authorList>
    </citation>
    <scope>NUCLEOTIDE SEQUENCE [LARGE SCALE GENOMIC DNA]</scope>
    <source>
        <strain evidence="5 13">2789STDY5608822</strain>
        <strain evidence="4 14">2789STDY5608872</strain>
    </source>
</reference>
<dbReference type="EMBL" id="CYYK01000006">
    <property type="protein sequence ID" value="CUO30589.1"/>
    <property type="molecule type" value="Genomic_DNA"/>
</dbReference>
<dbReference type="RefSeq" id="WP_005858119.1">
    <property type="nucleotide sequence ID" value="NZ_BQOC01000001.1"/>
</dbReference>
<reference evidence="6" key="5">
    <citation type="submission" date="2023-01" db="EMBL/GenBank/DDBJ databases">
        <title>Human gut microbiome strain richness.</title>
        <authorList>
            <person name="Chen-Liaw A."/>
        </authorList>
    </citation>
    <scope>NUCLEOTIDE SEQUENCE</scope>
    <source>
        <strain evidence="6">RTP21484st1_E5_RTP21484_190118</strain>
    </source>
</reference>
<dbReference type="Proteomes" id="UP000441609">
    <property type="component" value="Unassembled WGS sequence"/>
</dbReference>
<dbReference type="EMBL" id="QSJN01000008">
    <property type="protein sequence ID" value="RHD73480.1"/>
    <property type="molecule type" value="Genomic_DNA"/>
</dbReference>
<dbReference type="Proteomes" id="UP000441358">
    <property type="component" value="Unassembled WGS sequence"/>
</dbReference>
<reference evidence="16 17" key="3">
    <citation type="journal article" date="2019" name="Nat. Med.">
        <title>A library of human gut bacterial isolates paired with longitudinal multiomics data enables mechanistic microbiome research.</title>
        <authorList>
            <person name="Poyet M."/>
            <person name="Groussin M."/>
            <person name="Gibbons S.M."/>
            <person name="Avila-Pacheco J."/>
            <person name="Jiang X."/>
            <person name="Kearney S.M."/>
            <person name="Perrotta A.R."/>
            <person name="Berdy B."/>
            <person name="Zhao S."/>
            <person name="Lieberman T.D."/>
            <person name="Swanson P.K."/>
            <person name="Smith M."/>
            <person name="Roesemann S."/>
            <person name="Alexander J.E."/>
            <person name="Rich S.A."/>
            <person name="Livny J."/>
            <person name="Vlamakis H."/>
            <person name="Clish C."/>
            <person name="Bullock K."/>
            <person name="Deik A."/>
            <person name="Scott J."/>
            <person name="Pierce K.A."/>
            <person name="Xavier R.J."/>
            <person name="Alm E.J."/>
        </authorList>
    </citation>
    <scope>NUCLEOTIDE SEQUENCE [LARGE SCALE GENOMIC DNA]</scope>
    <source>
        <strain evidence="9 16">BIOML-A2</strain>
        <strain evidence="10 18">BIOML-A20</strain>
        <strain evidence="8 17">BIOML-A32</strain>
        <strain evidence="7 19">BIOML-A9</strain>
    </source>
</reference>
<accession>A0A174E2B7</accession>
<dbReference type="EMBL" id="WKNE01000016">
    <property type="protein sequence ID" value="MRZ56448.1"/>
    <property type="molecule type" value="Genomic_DNA"/>
</dbReference>
<evidence type="ECO:0000313" key="18">
    <source>
        <dbReference type="Proteomes" id="UP000441609"/>
    </source>
</evidence>
<dbReference type="PANTHER" id="PTHR30273:SF2">
    <property type="entry name" value="PROTEIN FECR"/>
    <property type="match status" value="1"/>
</dbReference>
<dbReference type="EMBL" id="CYXP01000001">
    <property type="protein sequence ID" value="CUM71488.1"/>
    <property type="molecule type" value="Genomic_DNA"/>
</dbReference>
<protein>
    <submittedName>
        <fullName evidence="7">DUF4974 domain-containing protein</fullName>
    </submittedName>
    <submittedName>
        <fullName evidence="4">Fec operon regulator FecR</fullName>
    </submittedName>
    <submittedName>
        <fullName evidence="6">FecR domain-containing protein</fullName>
    </submittedName>
</protein>
<evidence type="ECO:0000256" key="1">
    <source>
        <dbReference type="SAM" id="Phobius"/>
    </source>
</evidence>
<evidence type="ECO:0000313" key="7">
    <source>
        <dbReference type="EMBL" id="MRY95320.1"/>
    </source>
</evidence>
<evidence type="ECO:0000313" key="10">
    <source>
        <dbReference type="EMBL" id="MSB73859.1"/>
    </source>
</evidence>
<dbReference type="Proteomes" id="UP000432516">
    <property type="component" value="Unassembled WGS sequence"/>
</dbReference>
<organism evidence="7 19">
    <name type="scientific">Parabacteroides distasonis</name>
    <dbReference type="NCBI Taxonomy" id="823"/>
    <lineage>
        <taxon>Bacteria</taxon>
        <taxon>Pseudomonadati</taxon>
        <taxon>Bacteroidota</taxon>
        <taxon>Bacteroidia</taxon>
        <taxon>Bacteroidales</taxon>
        <taxon>Tannerellaceae</taxon>
        <taxon>Parabacteroides</taxon>
    </lineage>
</organism>
<dbReference type="GO" id="GO:0016989">
    <property type="term" value="F:sigma factor antagonist activity"/>
    <property type="evidence" value="ECO:0007669"/>
    <property type="project" value="TreeGrafter"/>
</dbReference>
<dbReference type="EMBL" id="WKMY01000018">
    <property type="protein sequence ID" value="MRY95320.1"/>
    <property type="molecule type" value="Genomic_DNA"/>
</dbReference>
<dbReference type="PANTHER" id="PTHR30273">
    <property type="entry name" value="PERIPLASMIC SIGNAL SENSOR AND SIGMA FACTOR ACTIVATOR FECR-RELATED"/>
    <property type="match status" value="1"/>
</dbReference>
<feature type="domain" description="FecR protein" evidence="2">
    <location>
        <begin position="108"/>
        <end position="201"/>
    </location>
</feature>
<dbReference type="Proteomes" id="UP001210126">
    <property type="component" value="Unassembled WGS sequence"/>
</dbReference>
<dbReference type="Gene3D" id="3.55.50.30">
    <property type="match status" value="1"/>
</dbReference>
<reference evidence="12 15" key="2">
    <citation type="submission" date="2018-08" db="EMBL/GenBank/DDBJ databases">
        <title>A genome reference for cultivated species of the human gut microbiota.</title>
        <authorList>
            <person name="Zou Y."/>
            <person name="Xue W."/>
            <person name="Luo G."/>
        </authorList>
    </citation>
    <scope>NUCLEOTIDE SEQUENCE [LARGE SCALE GENOMIC DNA]</scope>
    <source>
        <strain evidence="12 15">AM30-4</strain>
    </source>
</reference>
<dbReference type="Proteomes" id="UP000095591">
    <property type="component" value="Unassembled WGS sequence"/>
</dbReference>
<keyword evidence="1" id="KW-1133">Transmembrane helix</keyword>
<evidence type="ECO:0000313" key="6">
    <source>
        <dbReference type="EMBL" id="MDB9005800.1"/>
    </source>
</evidence>
<evidence type="ECO:0000313" key="14">
    <source>
        <dbReference type="Proteomes" id="UP000095591"/>
    </source>
</evidence>
<gene>
    <name evidence="12" type="ORF">DW782_13820</name>
    <name evidence="5" type="ORF">ERS852380_02000</name>
    <name evidence="4" type="ORF">ERS852429_00167</name>
    <name evidence="8" type="ORF">GKD66_07260</name>
    <name evidence="7" type="ORF">GKD67_19210</name>
    <name evidence="9" type="ORF">GKD68_17220</name>
    <name evidence="10" type="ORF">GKD70_11305</name>
    <name evidence="11" type="ORF">HHO38_07850</name>
    <name evidence="6" type="ORF">PN599_12385</name>
</gene>
<evidence type="ECO:0000313" key="17">
    <source>
        <dbReference type="Proteomes" id="UP000441358"/>
    </source>
</evidence>
<evidence type="ECO:0000313" key="16">
    <source>
        <dbReference type="Proteomes" id="UP000432516"/>
    </source>
</evidence>
<keyword evidence="1" id="KW-0472">Membrane</keyword>
<dbReference type="InterPro" id="IPR032508">
    <property type="entry name" value="FecR_C"/>
</dbReference>
<dbReference type="Pfam" id="PF16344">
    <property type="entry name" value="FecR_C"/>
    <property type="match status" value="1"/>
</dbReference>
<dbReference type="Pfam" id="PF04773">
    <property type="entry name" value="FecR"/>
    <property type="match status" value="1"/>
</dbReference>
<evidence type="ECO:0000313" key="20">
    <source>
        <dbReference type="Proteomes" id="UP000501982"/>
    </source>
</evidence>
<keyword evidence="1" id="KW-0812">Transmembrane</keyword>
<dbReference type="EMBL" id="JAQMPJ010000010">
    <property type="protein sequence ID" value="MDB9005800.1"/>
    <property type="molecule type" value="Genomic_DNA"/>
</dbReference>
<evidence type="ECO:0000313" key="13">
    <source>
        <dbReference type="Proteomes" id="UP000095455"/>
    </source>
</evidence>
<feature type="domain" description="Protein FecR C-terminal" evidence="3">
    <location>
        <begin position="250"/>
        <end position="315"/>
    </location>
</feature>
<evidence type="ECO:0000313" key="12">
    <source>
        <dbReference type="EMBL" id="RHD73480.1"/>
    </source>
</evidence>
<name>A0A174E2B7_PARDI</name>
<proteinExistence type="predicted"/>
<evidence type="ECO:0000313" key="15">
    <source>
        <dbReference type="Proteomes" id="UP000284660"/>
    </source>
</evidence>
<evidence type="ECO:0000313" key="11">
    <source>
        <dbReference type="EMBL" id="QJE28253.1"/>
    </source>
</evidence>
<evidence type="ECO:0000313" key="19">
    <source>
        <dbReference type="Proteomes" id="UP000461276"/>
    </source>
</evidence>
<dbReference type="Proteomes" id="UP000461276">
    <property type="component" value="Unassembled WGS sequence"/>
</dbReference>
<dbReference type="InterPro" id="IPR012373">
    <property type="entry name" value="Ferrdict_sens_TM"/>
</dbReference>
<evidence type="ECO:0000313" key="4">
    <source>
        <dbReference type="EMBL" id="CUM71488.1"/>
    </source>
</evidence>
<evidence type="ECO:0000313" key="9">
    <source>
        <dbReference type="EMBL" id="MRZ56448.1"/>
    </source>
</evidence>
<dbReference type="AlphaFoldDB" id="A0A174E2B7"/>
<reference evidence="11 20" key="4">
    <citation type="submission" date="2020-04" db="EMBL/GenBank/DDBJ databases">
        <title>Complete Genomes and Methylome analysis of CBBP consortium that reverse antibiotic-induced susceptibility to vancomycin-resistant Enterococcus faecium infection.</title>
        <authorList>
            <person name="Fomenkov A."/>
            <person name="Zhang Z."/>
            <person name="Pamer E."/>
            <person name="Roberts R.J."/>
        </authorList>
    </citation>
    <scope>NUCLEOTIDE SEQUENCE [LARGE SCALE GENOMIC DNA]</scope>
    <source>
        <strain evidence="20">CBBP</strain>
        <strain evidence="11">CBBP-1</strain>
    </source>
</reference>
<dbReference type="Proteomes" id="UP000501982">
    <property type="component" value="Chromosome"/>
</dbReference>
<dbReference type="Proteomes" id="UP000284660">
    <property type="component" value="Unassembled WGS sequence"/>
</dbReference>
<dbReference type="Gene3D" id="2.60.120.1440">
    <property type="match status" value="1"/>
</dbReference>
<evidence type="ECO:0000259" key="2">
    <source>
        <dbReference type="Pfam" id="PF04773"/>
    </source>
</evidence>
<dbReference type="EMBL" id="WKMC01000003">
    <property type="protein sequence ID" value="MRZ50020.1"/>
    <property type="molecule type" value="Genomic_DNA"/>
</dbReference>
<evidence type="ECO:0000259" key="3">
    <source>
        <dbReference type="Pfam" id="PF16344"/>
    </source>
</evidence>
<dbReference type="PIRSF" id="PIRSF018266">
    <property type="entry name" value="FecR"/>
    <property type="match status" value="1"/>
</dbReference>
<evidence type="ECO:0000313" key="8">
    <source>
        <dbReference type="EMBL" id="MRZ50020.1"/>
    </source>
</evidence>
<dbReference type="OrthoDB" id="1097132at2"/>
<dbReference type="InterPro" id="IPR006860">
    <property type="entry name" value="FecR"/>
</dbReference>
<dbReference type="Proteomes" id="UP000095455">
    <property type="component" value="Unassembled WGS sequence"/>
</dbReference>
<dbReference type="EMBL" id="WKMO01000009">
    <property type="protein sequence ID" value="MSB73859.1"/>
    <property type="molecule type" value="Genomic_DNA"/>
</dbReference>
<evidence type="ECO:0000313" key="5">
    <source>
        <dbReference type="EMBL" id="CUO30589.1"/>
    </source>
</evidence>